<proteinExistence type="inferred from homology"/>
<reference evidence="12 13" key="1">
    <citation type="journal article" date="2016" name="Nat. Commun.">
        <title>Thousands of microbial genomes shed light on interconnected biogeochemical processes in an aquifer system.</title>
        <authorList>
            <person name="Anantharaman K."/>
            <person name="Brown C.T."/>
            <person name="Hug L.A."/>
            <person name="Sharon I."/>
            <person name="Castelle C.J."/>
            <person name="Probst A.J."/>
            <person name="Thomas B.C."/>
            <person name="Singh A."/>
            <person name="Wilkins M.J."/>
            <person name="Karaoz U."/>
            <person name="Brodie E.L."/>
            <person name="Williams K.H."/>
            <person name="Hubbard S.S."/>
            <person name="Banfield J.F."/>
        </authorList>
    </citation>
    <scope>NUCLEOTIDE SEQUENCE [LARGE SCALE GENOMIC DNA]</scope>
</reference>
<evidence type="ECO:0000256" key="2">
    <source>
        <dbReference type="ARBA" id="ARBA00010231"/>
    </source>
</evidence>
<evidence type="ECO:0000256" key="4">
    <source>
        <dbReference type="ARBA" id="ARBA00022723"/>
    </source>
</evidence>
<feature type="domain" description="Alpha-D-phosphohexomutase alpha/beta/alpha" evidence="10">
    <location>
        <begin position="154"/>
        <end position="253"/>
    </location>
</feature>
<evidence type="ECO:0000259" key="8">
    <source>
        <dbReference type="Pfam" id="PF00408"/>
    </source>
</evidence>
<gene>
    <name evidence="12" type="ORF">A2845_02050</name>
</gene>
<dbReference type="PANTHER" id="PTHR43771:SF1">
    <property type="entry name" value="PHOSPHOMANNOMUTASE"/>
    <property type="match status" value="1"/>
</dbReference>
<protein>
    <recommendedName>
        <fullName evidence="14">Phosphomannomutase</fullName>
    </recommendedName>
</protein>
<name>A0A1G2CVW3_9BACT</name>
<evidence type="ECO:0000259" key="10">
    <source>
        <dbReference type="Pfam" id="PF02879"/>
    </source>
</evidence>
<dbReference type="PANTHER" id="PTHR43771">
    <property type="entry name" value="PHOSPHOMANNOMUTASE"/>
    <property type="match status" value="1"/>
</dbReference>
<dbReference type="InterPro" id="IPR005845">
    <property type="entry name" value="A-D-PHexomutase_a/b/a-II"/>
</dbReference>
<dbReference type="PRINTS" id="PR00509">
    <property type="entry name" value="PGMPMM"/>
</dbReference>
<comment type="cofactor">
    <cofactor evidence="1">
        <name>Mg(2+)</name>
        <dbReference type="ChEBI" id="CHEBI:18420"/>
    </cofactor>
</comment>
<feature type="domain" description="Alpha-D-phosphohexomutase alpha/beta/alpha" evidence="9">
    <location>
        <begin position="8"/>
        <end position="123"/>
    </location>
</feature>
<dbReference type="InterPro" id="IPR005846">
    <property type="entry name" value="A-D-PHexomutase_a/b/a-III"/>
</dbReference>
<keyword evidence="4 7" id="KW-0479">Metal-binding</keyword>
<dbReference type="Pfam" id="PF02880">
    <property type="entry name" value="PGM_PMM_III"/>
    <property type="match status" value="1"/>
</dbReference>
<keyword evidence="3" id="KW-0597">Phosphoprotein</keyword>
<dbReference type="Pfam" id="PF02879">
    <property type="entry name" value="PGM_PMM_II"/>
    <property type="match status" value="1"/>
</dbReference>
<evidence type="ECO:0000256" key="1">
    <source>
        <dbReference type="ARBA" id="ARBA00001946"/>
    </source>
</evidence>
<evidence type="ECO:0000256" key="7">
    <source>
        <dbReference type="RuleBase" id="RU004326"/>
    </source>
</evidence>
<evidence type="ECO:0000259" key="11">
    <source>
        <dbReference type="Pfam" id="PF02880"/>
    </source>
</evidence>
<dbReference type="InterPro" id="IPR005844">
    <property type="entry name" value="A-D-PHexomutase_a/b/a-I"/>
</dbReference>
<evidence type="ECO:0000313" key="12">
    <source>
        <dbReference type="EMBL" id="OGZ05407.1"/>
    </source>
</evidence>
<dbReference type="Pfam" id="PF02878">
    <property type="entry name" value="PGM_PMM_I"/>
    <property type="match status" value="1"/>
</dbReference>
<evidence type="ECO:0000313" key="13">
    <source>
        <dbReference type="Proteomes" id="UP000177122"/>
    </source>
</evidence>
<evidence type="ECO:0000256" key="5">
    <source>
        <dbReference type="ARBA" id="ARBA00022842"/>
    </source>
</evidence>
<dbReference type="Gene3D" id="3.30.310.50">
    <property type="entry name" value="Alpha-D-phosphohexomutase, C-terminal domain"/>
    <property type="match status" value="1"/>
</dbReference>
<dbReference type="InterPro" id="IPR005841">
    <property type="entry name" value="Alpha-D-phosphohexomutase_SF"/>
</dbReference>
<dbReference type="SUPFAM" id="SSF55957">
    <property type="entry name" value="Phosphoglucomutase, C-terminal domain"/>
    <property type="match status" value="1"/>
</dbReference>
<dbReference type="InterPro" id="IPR036900">
    <property type="entry name" value="A-D-PHexomutase_C_sf"/>
</dbReference>
<dbReference type="InterPro" id="IPR016055">
    <property type="entry name" value="A-D-PHexomutase_a/b/a-I/II/III"/>
</dbReference>
<dbReference type="Gene3D" id="3.40.120.10">
    <property type="entry name" value="Alpha-D-Glucose-1,6-Bisphosphate, subunit A, domain 3"/>
    <property type="match status" value="3"/>
</dbReference>
<dbReference type="PROSITE" id="PS00710">
    <property type="entry name" value="PGM_PMM"/>
    <property type="match status" value="1"/>
</dbReference>
<feature type="domain" description="Alpha-D-phosphohexomutase alpha/beta/alpha" evidence="11">
    <location>
        <begin position="258"/>
        <end position="368"/>
    </location>
</feature>
<dbReference type="SUPFAM" id="SSF53738">
    <property type="entry name" value="Phosphoglucomutase, first 3 domains"/>
    <property type="match status" value="3"/>
</dbReference>
<dbReference type="InterPro" id="IPR005843">
    <property type="entry name" value="A-D-PHexomutase_C"/>
</dbReference>
<dbReference type="Pfam" id="PF00408">
    <property type="entry name" value="PGM_PMM_IV"/>
    <property type="match status" value="1"/>
</dbReference>
<comment type="similarity">
    <text evidence="2 7">Belongs to the phosphohexose mutase family.</text>
</comment>
<dbReference type="EMBL" id="MHLI01000012">
    <property type="protein sequence ID" value="OGZ05407.1"/>
    <property type="molecule type" value="Genomic_DNA"/>
</dbReference>
<keyword evidence="6" id="KW-0413">Isomerase</keyword>
<evidence type="ECO:0000259" key="9">
    <source>
        <dbReference type="Pfam" id="PF02878"/>
    </source>
</evidence>
<keyword evidence="5 7" id="KW-0460">Magnesium</keyword>
<evidence type="ECO:0008006" key="14">
    <source>
        <dbReference type="Google" id="ProtNLM"/>
    </source>
</evidence>
<comment type="caution">
    <text evidence="12">The sequence shown here is derived from an EMBL/GenBank/DDBJ whole genome shotgun (WGS) entry which is preliminary data.</text>
</comment>
<sequence length="448" mass="49913">MIQIDSTIFRSYDIRGIYPDQINGAVAYKIAQAYCKFVSPKKVVLGRDVRTSGPELFEGAKQGLIDHGVDVVDIGVVSTDMMYFAVANYGYDGGLVITASHNPKEYNGAKMVRAGGKPISSDSGVFDIRDIAISGYEYRAPVAGQVEILDIRQEYIKKILSFVDTSKIKKFKVVANTNFGTSGPMLRLLAESLPMDLTVVNEEPNGEFPKGRPDPLIPSNRDETIELVKKSGADLGVMWDSDADRVFFLDEQGRFLSGYFTGAILAEYFLSQYPKAKVIIDMKLNWAIIDTVKKAGGEALPNKTGHSYFKERMIAEDAVFGGEVSGHYFFKDFFYLDNGMIPFVLILAMLSASGGKLSEIYQPYFDKYFAIDETNVPVKDLAKTLDLVKEQYSDAKQSFIDGISLEYPTWRANVRLSGNEPLVRLNVEARDAQTLKQKTQELLDLIKK</sequence>
<dbReference type="CDD" id="cd03089">
    <property type="entry name" value="PMM_PGM"/>
    <property type="match status" value="1"/>
</dbReference>
<accession>A0A1G2CVW3</accession>
<organism evidence="12 13">
    <name type="scientific">Candidatus Lloydbacteria bacterium RIFCSPHIGHO2_01_FULL_49_22</name>
    <dbReference type="NCBI Taxonomy" id="1798658"/>
    <lineage>
        <taxon>Bacteria</taxon>
        <taxon>Candidatus Lloydiibacteriota</taxon>
    </lineage>
</organism>
<dbReference type="Proteomes" id="UP000177122">
    <property type="component" value="Unassembled WGS sequence"/>
</dbReference>
<dbReference type="GO" id="GO:0016868">
    <property type="term" value="F:intramolecular phosphotransferase activity"/>
    <property type="evidence" value="ECO:0007669"/>
    <property type="project" value="InterPro"/>
</dbReference>
<feature type="domain" description="Alpha-D-phosphohexomutase C-terminal" evidence="8">
    <location>
        <begin position="373"/>
        <end position="442"/>
    </location>
</feature>
<dbReference type="GO" id="GO:0000287">
    <property type="term" value="F:magnesium ion binding"/>
    <property type="evidence" value="ECO:0007669"/>
    <property type="project" value="InterPro"/>
</dbReference>
<evidence type="ECO:0000256" key="3">
    <source>
        <dbReference type="ARBA" id="ARBA00022553"/>
    </source>
</evidence>
<evidence type="ECO:0000256" key="6">
    <source>
        <dbReference type="ARBA" id="ARBA00023235"/>
    </source>
</evidence>
<dbReference type="GO" id="GO:0005975">
    <property type="term" value="P:carbohydrate metabolic process"/>
    <property type="evidence" value="ECO:0007669"/>
    <property type="project" value="InterPro"/>
</dbReference>
<dbReference type="AlphaFoldDB" id="A0A1G2CVW3"/>
<dbReference type="InterPro" id="IPR016066">
    <property type="entry name" value="A-D-PHexomutase_CS"/>
</dbReference>